<dbReference type="PANTHER" id="PTHR34139">
    <property type="entry name" value="UPF0331 PROTEIN MJ0127"/>
    <property type="match status" value="1"/>
</dbReference>
<protein>
    <recommendedName>
        <fullName evidence="8">DUF86 domain-containing protein</fullName>
    </recommendedName>
</protein>
<evidence type="ECO:0000313" key="7">
    <source>
        <dbReference type="Proteomes" id="UP000094969"/>
    </source>
</evidence>
<dbReference type="InterPro" id="IPR051813">
    <property type="entry name" value="HepT_RNase_toxin"/>
</dbReference>
<name>A0A1D7U185_9HYPH</name>
<proteinExistence type="predicted"/>
<dbReference type="KEGG" id="bvv:BHK69_12125"/>
<evidence type="ECO:0008006" key="8">
    <source>
        <dbReference type="Google" id="ProtNLM"/>
    </source>
</evidence>
<evidence type="ECO:0000313" key="6">
    <source>
        <dbReference type="EMBL" id="AOO81110.1"/>
    </source>
</evidence>
<dbReference type="EMBL" id="CP017147">
    <property type="protein sequence ID" value="AOO81110.1"/>
    <property type="molecule type" value="Genomic_DNA"/>
</dbReference>
<dbReference type="STRING" id="1526658.BHK69_12125"/>
<dbReference type="OrthoDB" id="4829434at2"/>
<dbReference type="AlphaFoldDB" id="A0A1D7U185"/>
<dbReference type="GO" id="GO:0016787">
    <property type="term" value="F:hydrolase activity"/>
    <property type="evidence" value="ECO:0007669"/>
    <property type="project" value="UniProtKB-KW"/>
</dbReference>
<dbReference type="GO" id="GO:0110001">
    <property type="term" value="C:toxin-antitoxin complex"/>
    <property type="evidence" value="ECO:0007669"/>
    <property type="project" value="InterPro"/>
</dbReference>
<evidence type="ECO:0000256" key="5">
    <source>
        <dbReference type="ARBA" id="ARBA00022801"/>
    </source>
</evidence>
<dbReference type="InterPro" id="IPR008201">
    <property type="entry name" value="HepT-like"/>
</dbReference>
<dbReference type="GO" id="GO:0004540">
    <property type="term" value="F:RNA nuclease activity"/>
    <property type="evidence" value="ECO:0007669"/>
    <property type="project" value="InterPro"/>
</dbReference>
<dbReference type="PANTHER" id="PTHR34139:SF1">
    <property type="entry name" value="RNASE MJ1380-RELATED"/>
    <property type="match status" value="1"/>
</dbReference>
<gene>
    <name evidence="6" type="ORF">BHK69_12125</name>
</gene>
<dbReference type="Pfam" id="PF01934">
    <property type="entry name" value="HepT-like"/>
    <property type="match status" value="1"/>
</dbReference>
<keyword evidence="1" id="KW-0597">Phosphoprotein</keyword>
<keyword evidence="3" id="KW-0540">Nuclease</keyword>
<organism evidence="6 7">
    <name type="scientific">Bosea vaviloviae</name>
    <dbReference type="NCBI Taxonomy" id="1526658"/>
    <lineage>
        <taxon>Bacteria</taxon>
        <taxon>Pseudomonadati</taxon>
        <taxon>Pseudomonadota</taxon>
        <taxon>Alphaproteobacteria</taxon>
        <taxon>Hyphomicrobiales</taxon>
        <taxon>Boseaceae</taxon>
        <taxon>Bosea</taxon>
    </lineage>
</organism>
<evidence type="ECO:0000256" key="2">
    <source>
        <dbReference type="ARBA" id="ARBA00022649"/>
    </source>
</evidence>
<evidence type="ECO:0000256" key="4">
    <source>
        <dbReference type="ARBA" id="ARBA00022741"/>
    </source>
</evidence>
<dbReference type="GO" id="GO:0000166">
    <property type="term" value="F:nucleotide binding"/>
    <property type="evidence" value="ECO:0007669"/>
    <property type="project" value="UniProtKB-KW"/>
</dbReference>
<reference evidence="6 7" key="1">
    <citation type="journal article" date="2015" name="Antonie Van Leeuwenhoek">
        <title>Bosea vaviloviae sp. nov., a new species of slow-growing rhizobia isolated from nodules of the relict species Vavilovia formosa (Stev.) Fed.</title>
        <authorList>
            <person name="Safronova V.I."/>
            <person name="Kuznetsova I.G."/>
            <person name="Sazanova A.L."/>
            <person name="Kimeklis A.K."/>
            <person name="Belimov A.A."/>
            <person name="Andronov E.E."/>
            <person name="Pinaev A.G."/>
            <person name="Chizhevskaya E.P."/>
            <person name="Pukhaev A.R."/>
            <person name="Popov K.P."/>
            <person name="Willems A."/>
            <person name="Tikhonovich I.A."/>
        </authorList>
    </citation>
    <scope>NUCLEOTIDE SEQUENCE [LARGE SCALE GENOMIC DNA]</scope>
    <source>
        <strain evidence="6 7">Vaf18</strain>
    </source>
</reference>
<evidence type="ECO:0000256" key="1">
    <source>
        <dbReference type="ARBA" id="ARBA00022553"/>
    </source>
</evidence>
<sequence length="118" mass="13520">MMRRNPLVAVFDIETAIAGIVESTKDKTFAAFHSDWLLRHGVQRGIEIISEAARRLPPEVLAFHPDIPWPKIRAVGNILRHEYQSVSDEIIWSVVQNDLPELRRVMAEIRVRLEAGLE</sequence>
<accession>A0A1D7U185</accession>
<dbReference type="Proteomes" id="UP000094969">
    <property type="component" value="Chromosome"/>
</dbReference>
<keyword evidence="4" id="KW-0547">Nucleotide-binding</keyword>
<keyword evidence="2" id="KW-1277">Toxin-antitoxin system</keyword>
<evidence type="ECO:0000256" key="3">
    <source>
        <dbReference type="ARBA" id="ARBA00022722"/>
    </source>
</evidence>
<keyword evidence="7" id="KW-1185">Reference proteome</keyword>
<keyword evidence="5" id="KW-0378">Hydrolase</keyword>